<accession>A0A2T2YLW2</accession>
<dbReference type="OrthoDB" id="678622at2"/>
<name>A0A2T2YLW2_9BACT</name>
<sequence length="240" mass="27121">MRKSFILWLFFAFSIYLTYNPVTGLGFVLGQKETKILDLKIFEGSYQMLGNQNAFIKISAYGDQLTLKESWSNNEISFKQKTELSFVAVDHPDFTLDFTRDQNGAITQVVAFKRDVWIKVKPQATSAKLSPVETKKLMNAYQIIFTAFEEAINSNADEKIQGFLKTHMDESALAALTSENLIMRAKELYQNTGGIERVTQTPIDPLTGTATFKDKKQGNLFQMSFSLNSAGKIMNFGMKE</sequence>
<dbReference type="RefSeq" id="WP_106932679.1">
    <property type="nucleotide sequence ID" value="NZ_PYFT01000001.1"/>
</dbReference>
<keyword evidence="2" id="KW-1185">Reference proteome</keyword>
<dbReference type="EMBL" id="PYFT01000001">
    <property type="protein sequence ID" value="PSR56502.1"/>
    <property type="molecule type" value="Genomic_DNA"/>
</dbReference>
<dbReference type="Proteomes" id="UP000240357">
    <property type="component" value="Unassembled WGS sequence"/>
</dbReference>
<protein>
    <submittedName>
        <fullName evidence="1">Uncharacterized protein</fullName>
    </submittedName>
</protein>
<evidence type="ECO:0000313" key="2">
    <source>
        <dbReference type="Proteomes" id="UP000240357"/>
    </source>
</evidence>
<organism evidence="1 2">
    <name type="scientific">Adhaeribacter arboris</name>
    <dbReference type="NCBI Taxonomy" id="2072846"/>
    <lineage>
        <taxon>Bacteria</taxon>
        <taxon>Pseudomonadati</taxon>
        <taxon>Bacteroidota</taxon>
        <taxon>Cytophagia</taxon>
        <taxon>Cytophagales</taxon>
        <taxon>Hymenobacteraceae</taxon>
        <taxon>Adhaeribacter</taxon>
    </lineage>
</organism>
<gene>
    <name evidence="1" type="ORF">AHMF7605_24900</name>
</gene>
<proteinExistence type="predicted"/>
<reference evidence="1 2" key="1">
    <citation type="submission" date="2018-03" db="EMBL/GenBank/DDBJ databases">
        <title>Adhaeribacter sp. HMF7605 Genome sequencing and assembly.</title>
        <authorList>
            <person name="Kang H."/>
            <person name="Kang J."/>
            <person name="Cha I."/>
            <person name="Kim H."/>
            <person name="Joh K."/>
        </authorList>
    </citation>
    <scope>NUCLEOTIDE SEQUENCE [LARGE SCALE GENOMIC DNA]</scope>
    <source>
        <strain evidence="1 2">HMF7605</strain>
    </source>
</reference>
<dbReference type="AlphaFoldDB" id="A0A2T2YLW2"/>
<comment type="caution">
    <text evidence="1">The sequence shown here is derived from an EMBL/GenBank/DDBJ whole genome shotgun (WGS) entry which is preliminary data.</text>
</comment>
<evidence type="ECO:0000313" key="1">
    <source>
        <dbReference type="EMBL" id="PSR56502.1"/>
    </source>
</evidence>